<dbReference type="OrthoDB" id="372125at2157"/>
<keyword evidence="6" id="KW-1185">Reference proteome</keyword>
<protein>
    <submittedName>
        <fullName evidence="5">GTP-binding protein, HSR1-related protein</fullName>
    </submittedName>
</protein>
<name>F0QV79_VULM7</name>
<reference evidence="5 6" key="1">
    <citation type="journal article" date="2011" name="J. Bacteriol.">
        <title>Complete genome sequence of 'Vulcanisaeta moutnovskia' strain 768-28, a novel member of the hyperthermophilic crenarchaeal genus vulcanisaeta.</title>
        <authorList>
            <person name="Gumerov V.M."/>
            <person name="Mardanov A.V."/>
            <person name="Beletsky A.V."/>
            <person name="Prokofeva M.I."/>
            <person name="Bonch-Osmolovskaya E.A."/>
            <person name="Ravin N.V."/>
            <person name="Skryabin K.G."/>
        </authorList>
    </citation>
    <scope>NUCLEOTIDE SEQUENCE [LARGE SCALE GENOMIC DNA]</scope>
    <source>
        <strain evidence="5 6">768-28</strain>
    </source>
</reference>
<dbReference type="eggNOG" id="arCOG00350">
    <property type="taxonomic scope" value="Archaea"/>
</dbReference>
<dbReference type="Gene3D" id="3.40.50.300">
    <property type="entry name" value="P-loop containing nucleotide triphosphate hydrolases"/>
    <property type="match status" value="1"/>
</dbReference>
<dbReference type="KEGG" id="vmo:VMUT_0600"/>
<dbReference type="PRINTS" id="PR00326">
    <property type="entry name" value="GTP1OBG"/>
</dbReference>
<organism evidence="5 6">
    <name type="scientific">Vulcanisaeta moutnovskia (strain 768-28)</name>
    <dbReference type="NCBI Taxonomy" id="985053"/>
    <lineage>
        <taxon>Archaea</taxon>
        <taxon>Thermoproteota</taxon>
        <taxon>Thermoprotei</taxon>
        <taxon>Thermoproteales</taxon>
        <taxon>Thermoproteaceae</taxon>
        <taxon>Vulcanisaeta</taxon>
    </lineage>
</organism>
<feature type="domain" description="CP-type G" evidence="4">
    <location>
        <begin position="10"/>
        <end position="163"/>
    </location>
</feature>
<sequence length="266" mass="30169">MSRVSWSEAWRRVRNVLEMSDLVLEVIDSRDPIETRNKKLEKLLDRLGKPLIIVINKADLIPMDILKEWKKYLEREYPTVFISAKNRLGTRKLIVSIKQYAPRLPVRVSVVGYPNVGKSTIINYLKGRHVAETSPVPGWTIGEQIVKAKQWLIVIDTPGVIPPEEVKDEALLIIKGAIDPSKLEDPVLPAVKLIMRIKSFNPKAFMDRYGVDSEDPMELLELVGRRRGLLLKGGKVNIRGAAIALIKDWILGKLIYYYKPGVISNA</sequence>
<dbReference type="GeneID" id="10288252"/>
<dbReference type="PIRSF" id="PIRSF006230">
    <property type="entry name" value="MG442"/>
    <property type="match status" value="1"/>
</dbReference>
<evidence type="ECO:0000313" key="5">
    <source>
        <dbReference type="EMBL" id="ADY00811.1"/>
    </source>
</evidence>
<dbReference type="Pfam" id="PF01926">
    <property type="entry name" value="MMR_HSR1"/>
    <property type="match status" value="1"/>
</dbReference>
<dbReference type="InterPro" id="IPR030378">
    <property type="entry name" value="G_CP_dom"/>
</dbReference>
<dbReference type="InterPro" id="IPR027417">
    <property type="entry name" value="P-loop_NTPase"/>
</dbReference>
<dbReference type="PANTHER" id="PTHR11089:SF30">
    <property type="entry name" value="GUANINE NUCLEOTIDE-BINDING PROTEIN-LIKE 3 HOMOLOG"/>
    <property type="match status" value="1"/>
</dbReference>
<dbReference type="InterPro" id="IPR023179">
    <property type="entry name" value="GTP-bd_ortho_bundle_sf"/>
</dbReference>
<comment type="similarity">
    <text evidence="3">Belongs to the TRAFAC class YlqF/YawG GTPase family. MTG1 subfamily.</text>
</comment>
<dbReference type="InterPro" id="IPR006073">
    <property type="entry name" value="GTP-bd"/>
</dbReference>
<accession>F0QV79</accession>
<dbReference type="AlphaFoldDB" id="F0QV79"/>
<dbReference type="Pfam" id="PF00009">
    <property type="entry name" value="GTP_EFTU"/>
    <property type="match status" value="1"/>
</dbReference>
<evidence type="ECO:0000256" key="1">
    <source>
        <dbReference type="ARBA" id="ARBA00022741"/>
    </source>
</evidence>
<gene>
    <name evidence="5" type="ordered locus">VMUT_0600</name>
</gene>
<dbReference type="Proteomes" id="UP000007485">
    <property type="component" value="Chromosome"/>
</dbReference>
<proteinExistence type="inferred from homology"/>
<dbReference type="PANTHER" id="PTHR11089">
    <property type="entry name" value="GTP-BINDING PROTEIN-RELATED"/>
    <property type="match status" value="1"/>
</dbReference>
<dbReference type="CDD" id="cd01859">
    <property type="entry name" value="MJ1464"/>
    <property type="match status" value="1"/>
</dbReference>
<dbReference type="GO" id="GO:0003924">
    <property type="term" value="F:GTPase activity"/>
    <property type="evidence" value="ECO:0007669"/>
    <property type="project" value="InterPro"/>
</dbReference>
<keyword evidence="2 3" id="KW-0342">GTP-binding</keyword>
<evidence type="ECO:0000313" key="6">
    <source>
        <dbReference type="Proteomes" id="UP000007485"/>
    </source>
</evidence>
<dbReference type="InterPro" id="IPR000795">
    <property type="entry name" value="T_Tr_GTP-bd_dom"/>
</dbReference>
<dbReference type="SUPFAM" id="SSF52540">
    <property type="entry name" value="P-loop containing nucleoside triphosphate hydrolases"/>
    <property type="match status" value="1"/>
</dbReference>
<dbReference type="InterPro" id="IPR016478">
    <property type="entry name" value="GTPase_MTG1"/>
</dbReference>
<evidence type="ECO:0000256" key="2">
    <source>
        <dbReference type="ARBA" id="ARBA00023134"/>
    </source>
</evidence>
<dbReference type="RefSeq" id="WP_013603974.1">
    <property type="nucleotide sequence ID" value="NC_015151.1"/>
</dbReference>
<dbReference type="EMBL" id="CP002529">
    <property type="protein sequence ID" value="ADY00811.1"/>
    <property type="molecule type" value="Genomic_DNA"/>
</dbReference>
<dbReference type="HOGENOM" id="CLU_011106_1_2_2"/>
<dbReference type="InterPro" id="IPR050755">
    <property type="entry name" value="TRAFAC_YlqF/YawG_RiboMat"/>
</dbReference>
<dbReference type="PROSITE" id="PS51721">
    <property type="entry name" value="G_CP"/>
    <property type="match status" value="1"/>
</dbReference>
<evidence type="ECO:0000256" key="3">
    <source>
        <dbReference type="PIRNR" id="PIRNR006230"/>
    </source>
</evidence>
<dbReference type="Gene3D" id="1.10.1580.10">
    <property type="match status" value="1"/>
</dbReference>
<dbReference type="GO" id="GO:0005525">
    <property type="term" value="F:GTP binding"/>
    <property type="evidence" value="ECO:0007669"/>
    <property type="project" value="UniProtKB-KW"/>
</dbReference>
<evidence type="ECO:0000259" key="4">
    <source>
        <dbReference type="PROSITE" id="PS51721"/>
    </source>
</evidence>
<dbReference type="STRING" id="985053.VMUT_0600"/>
<dbReference type="CDD" id="cd00882">
    <property type="entry name" value="Ras_like_GTPase"/>
    <property type="match status" value="1"/>
</dbReference>
<keyword evidence="1 3" id="KW-0547">Nucleotide-binding</keyword>